<dbReference type="CDD" id="cd02194">
    <property type="entry name" value="ThiL"/>
    <property type="match status" value="1"/>
</dbReference>
<keyword evidence="6" id="KW-1185">Reference proteome</keyword>
<evidence type="ECO:0000313" key="6">
    <source>
        <dbReference type="Proteomes" id="UP000069926"/>
    </source>
</evidence>
<feature type="binding site" evidence="2">
    <location>
        <position position="47"/>
    </location>
    <ligand>
        <name>Mg(2+)</name>
        <dbReference type="ChEBI" id="CHEBI:18420"/>
        <label>2</label>
    </ligand>
</feature>
<dbReference type="NCBIfam" id="NF004350">
    <property type="entry name" value="PRK05731.1-1"/>
    <property type="match status" value="1"/>
</dbReference>
<dbReference type="OrthoDB" id="9802811at2"/>
<dbReference type="GO" id="GO:0005524">
    <property type="term" value="F:ATP binding"/>
    <property type="evidence" value="ECO:0007669"/>
    <property type="project" value="UniProtKB-UniRule"/>
</dbReference>
<proteinExistence type="inferred from homology"/>
<evidence type="ECO:0000256" key="2">
    <source>
        <dbReference type="HAMAP-Rule" id="MF_02128"/>
    </source>
</evidence>
<evidence type="ECO:0000313" key="5">
    <source>
        <dbReference type="EMBL" id="AMA64824.1"/>
    </source>
</evidence>
<protein>
    <recommendedName>
        <fullName evidence="2">Thiamine-monophosphate kinase</fullName>
        <shortName evidence="2">TMP kinase</shortName>
        <shortName evidence="2">Thiamine-phosphate kinase</shortName>
        <ecNumber evidence="2">2.7.4.16</ecNumber>
    </recommendedName>
</protein>
<keyword evidence="2" id="KW-0479">Metal-binding</keyword>
<feature type="binding site" evidence="2">
    <location>
        <position position="30"/>
    </location>
    <ligand>
        <name>Mg(2+)</name>
        <dbReference type="ChEBI" id="CHEBI:18420"/>
        <label>4</label>
    </ligand>
</feature>
<comment type="pathway">
    <text evidence="2">Cofactor biosynthesis; thiamine diphosphate biosynthesis; thiamine diphosphate from thiamine phosphate: step 1/1.</text>
</comment>
<feature type="binding site" evidence="2">
    <location>
        <position position="75"/>
    </location>
    <ligand>
        <name>Mg(2+)</name>
        <dbReference type="ChEBI" id="CHEBI:18420"/>
        <label>2</label>
    </ligand>
</feature>
<feature type="binding site" evidence="2">
    <location>
        <position position="30"/>
    </location>
    <ligand>
        <name>Mg(2+)</name>
        <dbReference type="ChEBI" id="CHEBI:18420"/>
        <label>3</label>
    </ligand>
</feature>
<dbReference type="PANTHER" id="PTHR30270:SF0">
    <property type="entry name" value="THIAMINE-MONOPHOSPHATE KINASE"/>
    <property type="match status" value="1"/>
</dbReference>
<sequence>MICSEFDIINTYFNYKQQNRNDVNIGIGDDCALINISEKQQLAITTDTLIAGIHFFDTISPEDLAYKSLAVSLSDLAAMGAEPTWISLALTLPNINEEWLERFSFILFKQLNCYGIQLIGGDTTKGPMSLTYTAHGLIPIGESLTRNGACKGDLIYVTGTLGDSAAGLAILKSHLTVNNPNDRHWLIQRHLRPEPKIAQGKMLRNIASSAIDISDGLVSDLSHILKISGHGAIIKLNWLPISSVLSRQVSLKQALISALNGGEDYELCFTVPNINLSILESVIINNKEKFYCIGQITKKSDGIRYFYNDKEISFNLVKFDHFNNNINNIYND</sequence>
<gene>
    <name evidence="2 5" type="primary">thiL</name>
    <name evidence="5" type="ORF">AUT07_00242</name>
</gene>
<dbReference type="EMBL" id="CP013920">
    <property type="protein sequence ID" value="AMA64824.1"/>
    <property type="molecule type" value="Genomic_DNA"/>
</dbReference>
<dbReference type="Gene3D" id="3.90.650.10">
    <property type="entry name" value="PurM-like C-terminal domain"/>
    <property type="match status" value="1"/>
</dbReference>
<dbReference type="Pfam" id="PF02769">
    <property type="entry name" value="AIRS_C"/>
    <property type="match status" value="1"/>
</dbReference>
<dbReference type="GO" id="GO:0000287">
    <property type="term" value="F:magnesium ion binding"/>
    <property type="evidence" value="ECO:0007669"/>
    <property type="project" value="UniProtKB-UniRule"/>
</dbReference>
<evidence type="ECO:0000259" key="3">
    <source>
        <dbReference type="Pfam" id="PF00586"/>
    </source>
</evidence>
<dbReference type="InterPro" id="IPR016188">
    <property type="entry name" value="PurM-like_N"/>
</dbReference>
<dbReference type="Gene3D" id="3.30.1330.10">
    <property type="entry name" value="PurM-like, N-terminal domain"/>
    <property type="match status" value="1"/>
</dbReference>
<dbReference type="AlphaFoldDB" id="A0A0X9VE04"/>
<dbReference type="NCBIfam" id="TIGR01379">
    <property type="entry name" value="thiL"/>
    <property type="match status" value="1"/>
</dbReference>
<feature type="binding site" evidence="2">
    <location>
        <position position="212"/>
    </location>
    <ligand>
        <name>Mg(2+)</name>
        <dbReference type="ChEBI" id="CHEBI:18420"/>
        <label>3</label>
    </ligand>
</feature>
<keyword evidence="2 5" id="KW-0808">Transferase</keyword>
<feature type="binding site" evidence="2">
    <location>
        <begin position="121"/>
        <end position="122"/>
    </location>
    <ligand>
        <name>ATP</name>
        <dbReference type="ChEBI" id="CHEBI:30616"/>
    </ligand>
</feature>
<dbReference type="GO" id="GO:0009229">
    <property type="term" value="P:thiamine diphosphate biosynthetic process"/>
    <property type="evidence" value="ECO:0007669"/>
    <property type="project" value="UniProtKB-UniRule"/>
</dbReference>
<feature type="binding site" evidence="2">
    <location>
        <position position="45"/>
    </location>
    <ligand>
        <name>Mg(2+)</name>
        <dbReference type="ChEBI" id="CHEBI:18420"/>
        <label>4</label>
    </ligand>
</feature>
<feature type="binding site" evidence="2">
    <location>
        <position position="54"/>
    </location>
    <ligand>
        <name>substrate</name>
    </ligand>
</feature>
<feature type="binding site" evidence="2">
    <location>
        <position position="146"/>
    </location>
    <ligand>
        <name>ATP</name>
        <dbReference type="ChEBI" id="CHEBI:30616"/>
    </ligand>
</feature>
<comment type="function">
    <text evidence="2">Catalyzes the ATP-dependent phosphorylation of thiamine-monophosphate (TMP) to form thiamine-pyrophosphate (TPP), the active form of vitamin B1.</text>
</comment>
<keyword evidence="2" id="KW-0067">ATP-binding</keyword>
<reference evidence="5 6" key="1">
    <citation type="submission" date="2016-01" db="EMBL/GenBank/DDBJ databases">
        <title>Genome sequence of Ca. Arsenophonus lipopteni, the exclusive symbiont of a blood sucking fly Lipoptena cervi (Diptera: Hippoboscidae).</title>
        <authorList>
            <person name="Novakova E."/>
            <person name="Hypsa V."/>
            <person name="Nguyen P."/>
            <person name="Husnik F."/>
            <person name="Darby A.C."/>
        </authorList>
    </citation>
    <scope>NUCLEOTIDE SEQUENCE [LARGE SCALE GENOMIC DNA]</scope>
    <source>
        <strain evidence="5 6">CB</strain>
    </source>
</reference>
<evidence type="ECO:0000256" key="1">
    <source>
        <dbReference type="ARBA" id="ARBA00022977"/>
    </source>
</evidence>
<dbReference type="GO" id="GO:0009030">
    <property type="term" value="F:thiamine-phosphate kinase activity"/>
    <property type="evidence" value="ECO:0007669"/>
    <property type="project" value="UniProtKB-UniRule"/>
</dbReference>
<keyword evidence="2" id="KW-0547">Nucleotide-binding</keyword>
<keyword evidence="2" id="KW-0460">Magnesium</keyword>
<keyword evidence="2 5" id="KW-0418">Kinase</keyword>
<dbReference type="InterPro" id="IPR006283">
    <property type="entry name" value="ThiL-like"/>
</dbReference>
<dbReference type="PANTHER" id="PTHR30270">
    <property type="entry name" value="THIAMINE-MONOPHOSPHATE KINASE"/>
    <property type="match status" value="1"/>
</dbReference>
<comment type="catalytic activity">
    <reaction evidence="2">
        <text>thiamine phosphate + ATP = thiamine diphosphate + ADP</text>
        <dbReference type="Rhea" id="RHEA:15913"/>
        <dbReference type="ChEBI" id="CHEBI:30616"/>
        <dbReference type="ChEBI" id="CHEBI:37575"/>
        <dbReference type="ChEBI" id="CHEBI:58937"/>
        <dbReference type="ChEBI" id="CHEBI:456216"/>
        <dbReference type="EC" id="2.7.4.16"/>
    </reaction>
</comment>
<feature type="binding site" evidence="2">
    <location>
        <position position="214"/>
    </location>
    <ligand>
        <name>ATP</name>
        <dbReference type="ChEBI" id="CHEBI:30616"/>
    </ligand>
</feature>
<dbReference type="KEGG" id="asy:AUT07_00242"/>
<feature type="binding site" evidence="2">
    <location>
        <position position="75"/>
    </location>
    <ligand>
        <name>Mg(2+)</name>
        <dbReference type="ChEBI" id="CHEBI:18420"/>
        <label>3</label>
    </ligand>
</feature>
<feature type="binding site" evidence="2">
    <location>
        <position position="122"/>
    </location>
    <ligand>
        <name>Mg(2+)</name>
        <dbReference type="ChEBI" id="CHEBI:18420"/>
        <label>1</label>
    </ligand>
</feature>
<feature type="binding site" evidence="2">
    <location>
        <position position="263"/>
    </location>
    <ligand>
        <name>substrate</name>
    </ligand>
</feature>
<comment type="caution">
    <text evidence="2">Lacks conserved residue(s) required for the propagation of feature annotation.</text>
</comment>
<dbReference type="GO" id="GO:0009228">
    <property type="term" value="P:thiamine biosynthetic process"/>
    <property type="evidence" value="ECO:0007669"/>
    <property type="project" value="UniProtKB-KW"/>
</dbReference>
<comment type="similarity">
    <text evidence="2">Belongs to the thiamine-monophosphate kinase family.</text>
</comment>
<feature type="binding site" evidence="2">
    <location>
        <position position="46"/>
    </location>
    <ligand>
        <name>Mg(2+)</name>
        <dbReference type="ChEBI" id="CHEBI:18420"/>
        <label>1</label>
    </ligand>
</feature>
<dbReference type="InterPro" id="IPR036921">
    <property type="entry name" value="PurM-like_N_sf"/>
</dbReference>
<evidence type="ECO:0000259" key="4">
    <source>
        <dbReference type="Pfam" id="PF02769"/>
    </source>
</evidence>
<feature type="domain" description="PurM-like C-terminal" evidence="4">
    <location>
        <begin position="152"/>
        <end position="301"/>
    </location>
</feature>
<dbReference type="SUPFAM" id="SSF56042">
    <property type="entry name" value="PurM C-terminal domain-like"/>
    <property type="match status" value="1"/>
</dbReference>
<dbReference type="UniPathway" id="UPA00060">
    <property type="reaction ID" value="UER00142"/>
</dbReference>
<feature type="binding site" evidence="2">
    <location>
        <position position="47"/>
    </location>
    <ligand>
        <name>Mg(2+)</name>
        <dbReference type="ChEBI" id="CHEBI:18420"/>
        <label>1</label>
    </ligand>
</feature>
<dbReference type="STRING" id="634113.AUT07_00242"/>
<name>A0A0X9VE04_9GAMM</name>
<organism evidence="5 6">
    <name type="scientific">Candidatus Arsenophonus lipoptenae</name>
    <dbReference type="NCBI Taxonomy" id="634113"/>
    <lineage>
        <taxon>Bacteria</taxon>
        <taxon>Pseudomonadati</taxon>
        <taxon>Pseudomonadota</taxon>
        <taxon>Gammaproteobacteria</taxon>
        <taxon>Enterobacterales</taxon>
        <taxon>Morganellaceae</taxon>
        <taxon>Arsenophonus</taxon>
    </lineage>
</organism>
<feature type="binding site" evidence="2">
    <location>
        <position position="215"/>
    </location>
    <ligand>
        <name>Mg(2+)</name>
        <dbReference type="ChEBI" id="CHEBI:18420"/>
        <label>5</label>
    </ligand>
</feature>
<dbReference type="EC" id="2.7.4.16" evidence="2"/>
<feature type="binding site" evidence="2">
    <location>
        <position position="75"/>
    </location>
    <ligand>
        <name>Mg(2+)</name>
        <dbReference type="ChEBI" id="CHEBI:18420"/>
        <label>4</label>
    </ligand>
</feature>
<feature type="binding site" evidence="2">
    <location>
        <position position="319"/>
    </location>
    <ligand>
        <name>substrate</name>
    </ligand>
</feature>
<dbReference type="PIRSF" id="PIRSF005303">
    <property type="entry name" value="Thiam_monoph_kin"/>
    <property type="match status" value="1"/>
</dbReference>
<dbReference type="InterPro" id="IPR036676">
    <property type="entry name" value="PurM-like_C_sf"/>
</dbReference>
<keyword evidence="1 2" id="KW-0784">Thiamine biosynthesis</keyword>
<dbReference type="Pfam" id="PF00586">
    <property type="entry name" value="AIRS"/>
    <property type="match status" value="1"/>
</dbReference>
<feature type="domain" description="PurM-like N-terminal" evidence="3">
    <location>
        <begin position="28"/>
        <end position="137"/>
    </location>
</feature>
<dbReference type="SUPFAM" id="SSF55326">
    <property type="entry name" value="PurM N-terminal domain-like"/>
    <property type="match status" value="1"/>
</dbReference>
<accession>A0A0X9VE04</accession>
<dbReference type="InterPro" id="IPR010918">
    <property type="entry name" value="PurM-like_C_dom"/>
</dbReference>
<dbReference type="HAMAP" id="MF_02128">
    <property type="entry name" value="TMP_kinase"/>
    <property type="match status" value="1"/>
</dbReference>
<dbReference type="RefSeq" id="WP_066283103.1">
    <property type="nucleotide sequence ID" value="NZ_CP013920.1"/>
</dbReference>
<comment type="miscellaneous">
    <text evidence="2">Reaction mechanism of ThiL seems to utilize a direct, inline transfer of the gamma-phosphate of ATP to TMP rather than a phosphorylated enzyme intermediate.</text>
</comment>
<dbReference type="Proteomes" id="UP000069926">
    <property type="component" value="Chromosome"/>
</dbReference>
<dbReference type="PATRIC" id="fig|634113.3.peg.233"/>